<dbReference type="GO" id="GO:0036449">
    <property type="term" value="C:microtubule minus-end"/>
    <property type="evidence" value="ECO:0007669"/>
    <property type="project" value="TreeGrafter"/>
</dbReference>
<dbReference type="InterPro" id="IPR032940">
    <property type="entry name" value="CAMSAP"/>
</dbReference>
<dbReference type="Pfam" id="PF08683">
    <property type="entry name" value="CAMSAP_CKK"/>
    <property type="match status" value="1"/>
</dbReference>
<dbReference type="GO" id="GO:0031122">
    <property type="term" value="P:cytoplasmic microtubule organization"/>
    <property type="evidence" value="ECO:0007669"/>
    <property type="project" value="TreeGrafter"/>
</dbReference>
<keyword evidence="1" id="KW-0493">Microtubule</keyword>
<dbReference type="AlphaFoldDB" id="A0A9Q0N8W4"/>
<dbReference type="GO" id="GO:0051011">
    <property type="term" value="F:microtubule minus-end binding"/>
    <property type="evidence" value="ECO:0007669"/>
    <property type="project" value="TreeGrafter"/>
</dbReference>
<comment type="similarity">
    <text evidence="1">Belongs to the CAMSAP1 family.</text>
</comment>
<name>A0A9Q0N8W4_9DIPT</name>
<dbReference type="SMART" id="SM01051">
    <property type="entry name" value="CAMSAP_CKK"/>
    <property type="match status" value="1"/>
</dbReference>
<protein>
    <submittedName>
        <fullName evidence="4">Patronin</fullName>
    </submittedName>
</protein>
<keyword evidence="5" id="KW-1185">Reference proteome</keyword>
<dbReference type="InterPro" id="IPR014797">
    <property type="entry name" value="CKK_CAMSAP"/>
</dbReference>
<dbReference type="GO" id="GO:0007026">
    <property type="term" value="P:negative regulation of microtubule depolymerization"/>
    <property type="evidence" value="ECO:0007669"/>
    <property type="project" value="TreeGrafter"/>
</dbReference>
<dbReference type="Gene3D" id="3.10.20.360">
    <property type="entry name" value="CKK domain"/>
    <property type="match status" value="1"/>
</dbReference>
<dbReference type="PANTHER" id="PTHR21595">
    <property type="entry name" value="PATRONIN"/>
    <property type="match status" value="1"/>
</dbReference>
<dbReference type="PROSITE" id="PS51508">
    <property type="entry name" value="CKK"/>
    <property type="match status" value="1"/>
</dbReference>
<comment type="domain">
    <text evidence="1">The CKK domain binds microtubules.</text>
</comment>
<evidence type="ECO:0000259" key="3">
    <source>
        <dbReference type="PROSITE" id="PS51508"/>
    </source>
</evidence>
<proteinExistence type="inferred from homology"/>
<comment type="caution">
    <text evidence="4">The sequence shown here is derived from an EMBL/GenBank/DDBJ whole genome shotgun (WGS) entry which is preliminary data.</text>
</comment>
<feature type="non-terminal residue" evidence="4">
    <location>
        <position position="1"/>
    </location>
</feature>
<dbReference type="FunFam" id="3.10.20.360:FF:000002">
    <property type="entry name" value="Patronin, isoform M"/>
    <property type="match status" value="1"/>
</dbReference>
<dbReference type="InterPro" id="IPR038209">
    <property type="entry name" value="CKK_dom_sf"/>
</dbReference>
<dbReference type="GO" id="GO:0005516">
    <property type="term" value="F:calmodulin binding"/>
    <property type="evidence" value="ECO:0007669"/>
    <property type="project" value="InterPro"/>
</dbReference>
<dbReference type="SUPFAM" id="SSF50346">
    <property type="entry name" value="PRC-barrel domain"/>
    <property type="match status" value="1"/>
</dbReference>
<dbReference type="PANTHER" id="PTHR21595:SF0">
    <property type="entry name" value="PATRONIN"/>
    <property type="match status" value="1"/>
</dbReference>
<feature type="region of interest" description="Disordered" evidence="2">
    <location>
        <begin position="1"/>
        <end position="23"/>
    </location>
</feature>
<feature type="domain" description="CKK" evidence="3">
    <location>
        <begin position="46"/>
        <end position="180"/>
    </location>
</feature>
<feature type="compositionally biased region" description="Low complexity" evidence="2">
    <location>
        <begin position="1"/>
        <end position="20"/>
    </location>
</feature>
<gene>
    <name evidence="4" type="primary">Patronin_0</name>
    <name evidence="4" type="ORF">Bhyg_00698</name>
</gene>
<reference evidence="4" key="1">
    <citation type="submission" date="2022-07" db="EMBL/GenBank/DDBJ databases">
        <authorList>
            <person name="Trinca V."/>
            <person name="Uliana J.V.C."/>
            <person name="Torres T.T."/>
            <person name="Ward R.J."/>
            <person name="Monesi N."/>
        </authorList>
    </citation>
    <scope>NUCLEOTIDE SEQUENCE</scope>
    <source>
        <strain evidence="4">HSMRA1968</strain>
        <tissue evidence="4">Whole embryos</tissue>
    </source>
</reference>
<sequence>MGPSGRHLPSPSGPGSLPPGFMNKRRIFDDGSSDISAASSMMEYSGPKLYKQPATKSNRGIILNAVEFCVFPGIVNREAKQKVLEKIEKSEAKHFLVLFRDAGCQFRALYSYWPENESVIKLHGTGPTQVDEYMFDKFFKYNSGGKCFSQIHTKHLTVTIDAFTIHNSLWQGKKVSMPSKKDMA</sequence>
<evidence type="ECO:0000313" key="4">
    <source>
        <dbReference type="EMBL" id="KAJ6645492.1"/>
    </source>
</evidence>
<evidence type="ECO:0000256" key="2">
    <source>
        <dbReference type="SAM" id="MobiDB-lite"/>
    </source>
</evidence>
<organism evidence="4 5">
    <name type="scientific">Pseudolycoriella hygida</name>
    <dbReference type="NCBI Taxonomy" id="35572"/>
    <lineage>
        <taxon>Eukaryota</taxon>
        <taxon>Metazoa</taxon>
        <taxon>Ecdysozoa</taxon>
        <taxon>Arthropoda</taxon>
        <taxon>Hexapoda</taxon>
        <taxon>Insecta</taxon>
        <taxon>Pterygota</taxon>
        <taxon>Neoptera</taxon>
        <taxon>Endopterygota</taxon>
        <taxon>Diptera</taxon>
        <taxon>Nematocera</taxon>
        <taxon>Sciaroidea</taxon>
        <taxon>Sciaridae</taxon>
        <taxon>Pseudolycoriella</taxon>
    </lineage>
</organism>
<dbReference type="InterPro" id="IPR011033">
    <property type="entry name" value="PRC_barrel-like_sf"/>
</dbReference>
<evidence type="ECO:0000256" key="1">
    <source>
        <dbReference type="PROSITE-ProRule" id="PRU00841"/>
    </source>
</evidence>
<evidence type="ECO:0000313" key="5">
    <source>
        <dbReference type="Proteomes" id="UP001151699"/>
    </source>
</evidence>
<dbReference type="Proteomes" id="UP001151699">
    <property type="component" value="Chromosome A"/>
</dbReference>
<accession>A0A9Q0N8W4</accession>
<dbReference type="OrthoDB" id="2125658at2759"/>
<dbReference type="EMBL" id="WJQU01000001">
    <property type="protein sequence ID" value="KAJ6645492.1"/>
    <property type="molecule type" value="Genomic_DNA"/>
</dbReference>